<dbReference type="GO" id="GO:0046872">
    <property type="term" value="F:metal ion binding"/>
    <property type="evidence" value="ECO:0007669"/>
    <property type="project" value="UniProtKB-KW"/>
</dbReference>
<protein>
    <recommendedName>
        <fullName evidence="5">Cytochrome c domain-containing protein</fullName>
    </recommendedName>
</protein>
<evidence type="ECO:0000313" key="6">
    <source>
        <dbReference type="EMBL" id="QKG70287.1"/>
    </source>
</evidence>
<dbReference type="InterPro" id="IPR009056">
    <property type="entry name" value="Cyt_c-like_dom"/>
</dbReference>
<dbReference type="AlphaFoldDB" id="A0A7D4BT12"/>
<dbReference type="EMBL" id="CP053921">
    <property type="protein sequence ID" value="QKG70287.1"/>
    <property type="molecule type" value="Genomic_DNA"/>
</dbReference>
<organism evidence="6 7">
    <name type="scientific">Erythrobacter mangrovi</name>
    <dbReference type="NCBI Taxonomy" id="2739433"/>
    <lineage>
        <taxon>Bacteria</taxon>
        <taxon>Pseudomonadati</taxon>
        <taxon>Pseudomonadota</taxon>
        <taxon>Alphaproteobacteria</taxon>
        <taxon>Sphingomonadales</taxon>
        <taxon>Erythrobacteraceae</taxon>
        <taxon>Erythrobacter/Porphyrobacter group</taxon>
        <taxon>Erythrobacter</taxon>
    </lineage>
</organism>
<dbReference type="GO" id="GO:0009055">
    <property type="term" value="F:electron transfer activity"/>
    <property type="evidence" value="ECO:0007669"/>
    <property type="project" value="InterPro"/>
</dbReference>
<name>A0A7D4BT12_9SPHN</name>
<accession>A0A7D4BT12</accession>
<dbReference type="RefSeq" id="WP_173212178.1">
    <property type="nucleotide sequence ID" value="NZ_CP053921.1"/>
</dbReference>
<evidence type="ECO:0000259" key="5">
    <source>
        <dbReference type="PROSITE" id="PS51007"/>
    </source>
</evidence>
<dbReference type="SUPFAM" id="SSF46626">
    <property type="entry name" value="Cytochrome c"/>
    <property type="match status" value="1"/>
</dbReference>
<feature type="domain" description="Cytochrome c" evidence="5">
    <location>
        <begin position="26"/>
        <end position="108"/>
    </location>
</feature>
<proteinExistence type="predicted"/>
<sequence>MRRLAALPLLVLTLGCTTTSDEPVPPIVQSEAFAFVEDQCSGCHAVRPGAESPNPRAPSFEMVANDMGFTPVTLHEFFRDGHDVAGQMRIQLSEDNAILARDYIMSLKHDR</sequence>
<keyword evidence="7" id="KW-1185">Reference proteome</keyword>
<keyword evidence="3 4" id="KW-0408">Iron</keyword>
<dbReference type="KEGG" id="emv:HQR01_02280"/>
<dbReference type="GO" id="GO:0020037">
    <property type="term" value="F:heme binding"/>
    <property type="evidence" value="ECO:0007669"/>
    <property type="project" value="InterPro"/>
</dbReference>
<dbReference type="PROSITE" id="PS51257">
    <property type="entry name" value="PROKAR_LIPOPROTEIN"/>
    <property type="match status" value="1"/>
</dbReference>
<evidence type="ECO:0000256" key="2">
    <source>
        <dbReference type="ARBA" id="ARBA00022723"/>
    </source>
</evidence>
<evidence type="ECO:0000313" key="7">
    <source>
        <dbReference type="Proteomes" id="UP000504693"/>
    </source>
</evidence>
<gene>
    <name evidence="6" type="ORF">HQR01_02280</name>
</gene>
<dbReference type="Proteomes" id="UP000504693">
    <property type="component" value="Chromosome"/>
</dbReference>
<dbReference type="InterPro" id="IPR036909">
    <property type="entry name" value="Cyt_c-like_dom_sf"/>
</dbReference>
<keyword evidence="1 4" id="KW-0349">Heme</keyword>
<evidence type="ECO:0000256" key="1">
    <source>
        <dbReference type="ARBA" id="ARBA00022617"/>
    </source>
</evidence>
<evidence type="ECO:0000256" key="4">
    <source>
        <dbReference type="PROSITE-ProRule" id="PRU00433"/>
    </source>
</evidence>
<reference evidence="6 7" key="1">
    <citation type="submission" date="2020-05" db="EMBL/GenBank/DDBJ databases">
        <title>Erythrobacter mangrovi sp. nov., isolated from rhizosphere soil of mangrove plant (Kandelia candel).</title>
        <authorList>
            <person name="Ye Y.H."/>
        </authorList>
    </citation>
    <scope>NUCLEOTIDE SEQUENCE [LARGE SCALE GENOMIC DNA]</scope>
    <source>
        <strain evidence="6 7">EB310</strain>
    </source>
</reference>
<keyword evidence="2 4" id="KW-0479">Metal-binding</keyword>
<evidence type="ECO:0000256" key="3">
    <source>
        <dbReference type="ARBA" id="ARBA00023004"/>
    </source>
</evidence>
<dbReference type="PROSITE" id="PS51007">
    <property type="entry name" value="CYTC"/>
    <property type="match status" value="1"/>
</dbReference>